<keyword evidence="5" id="KW-0862">Zinc</keyword>
<dbReference type="PRINTS" id="PR01407">
    <property type="entry name" value="BUTYPHLNCDUF"/>
</dbReference>
<dbReference type="InterPro" id="IPR001870">
    <property type="entry name" value="B30.2/SPRY"/>
</dbReference>
<dbReference type="PANTHER" id="PTHR24103">
    <property type="entry name" value="E3 UBIQUITIN-PROTEIN LIGASE TRIM"/>
    <property type="match status" value="1"/>
</dbReference>
<proteinExistence type="predicted"/>
<evidence type="ECO:0000256" key="8">
    <source>
        <dbReference type="SAM" id="Coils"/>
    </source>
</evidence>
<evidence type="ECO:0000256" key="7">
    <source>
        <dbReference type="PROSITE-ProRule" id="PRU00024"/>
    </source>
</evidence>
<dbReference type="InterPro" id="IPR035826">
    <property type="entry name" value="TRIM34_PRY/SPRY"/>
</dbReference>
<dbReference type="FunFam" id="3.30.40.10:FF:000144">
    <property type="entry name" value="Tripartite motif-containing 5 (Predicted)"/>
    <property type="match status" value="2"/>
</dbReference>
<feature type="coiled-coil region" evidence="8">
    <location>
        <begin position="473"/>
        <end position="572"/>
    </location>
</feature>
<dbReference type="Proteomes" id="UP000386466">
    <property type="component" value="Unassembled WGS sequence"/>
</dbReference>
<evidence type="ECO:0000256" key="6">
    <source>
        <dbReference type="ARBA" id="ARBA00023054"/>
    </source>
</evidence>
<dbReference type="InterPro" id="IPR017907">
    <property type="entry name" value="Znf_RING_CS"/>
</dbReference>
<dbReference type="PROSITE" id="PS50119">
    <property type="entry name" value="ZF_BBOX"/>
    <property type="match status" value="2"/>
</dbReference>
<protein>
    <submittedName>
        <fullName evidence="12">Tripartite motif-containing protein</fullName>
    </submittedName>
</protein>
<feature type="domain" description="B box-type" evidence="10">
    <location>
        <begin position="428"/>
        <end position="475"/>
    </location>
</feature>
<dbReference type="CDD" id="cd16591">
    <property type="entry name" value="RING-HC_TRIM5-like_C-IV"/>
    <property type="match status" value="1"/>
</dbReference>
<dbReference type="EMBL" id="CAAGRJ010025889">
    <property type="protein sequence ID" value="VFV38325.1"/>
    <property type="molecule type" value="Genomic_DNA"/>
</dbReference>
<keyword evidence="2" id="KW-0963">Cytoplasm</keyword>
<feature type="coiled-coil region" evidence="8">
    <location>
        <begin position="163"/>
        <end position="269"/>
    </location>
</feature>
<dbReference type="SMART" id="SM00336">
    <property type="entry name" value="BBOX"/>
    <property type="match status" value="2"/>
</dbReference>
<dbReference type="PROSITE" id="PS00518">
    <property type="entry name" value="ZF_RING_1"/>
    <property type="match status" value="2"/>
</dbReference>
<evidence type="ECO:0000256" key="5">
    <source>
        <dbReference type="ARBA" id="ARBA00022833"/>
    </source>
</evidence>
<dbReference type="CDD" id="cd15825">
    <property type="entry name" value="SPRY_PRY_TRIM34"/>
    <property type="match status" value="1"/>
</dbReference>
<feature type="domain" description="RING-type" evidence="9">
    <location>
        <begin position="45"/>
        <end position="90"/>
    </location>
</feature>
<dbReference type="GO" id="GO:0008270">
    <property type="term" value="F:zinc ion binding"/>
    <property type="evidence" value="ECO:0007669"/>
    <property type="project" value="UniProtKB-KW"/>
</dbReference>
<dbReference type="SUPFAM" id="SSF57850">
    <property type="entry name" value="RING/U-box"/>
    <property type="match status" value="2"/>
</dbReference>
<keyword evidence="4 7" id="KW-0863">Zinc-finger</keyword>
<keyword evidence="3" id="KW-0479">Metal-binding</keyword>
<reference evidence="12 13" key="1">
    <citation type="submission" date="2019-01" db="EMBL/GenBank/DDBJ databases">
        <authorList>
            <person name="Alioto T."/>
            <person name="Alioto T."/>
        </authorList>
    </citation>
    <scope>NUCLEOTIDE SEQUENCE [LARGE SCALE GENOMIC DNA]</scope>
</reference>
<dbReference type="InterPro" id="IPR003877">
    <property type="entry name" value="SPRY_dom"/>
</dbReference>
<dbReference type="Pfam" id="PF00622">
    <property type="entry name" value="SPRY"/>
    <property type="match status" value="1"/>
</dbReference>
<feature type="domain" description="RING-type" evidence="9">
    <location>
        <begin position="351"/>
        <end position="395"/>
    </location>
</feature>
<evidence type="ECO:0000256" key="4">
    <source>
        <dbReference type="ARBA" id="ARBA00022771"/>
    </source>
</evidence>
<dbReference type="InterPro" id="IPR001841">
    <property type="entry name" value="Znf_RING"/>
</dbReference>
<evidence type="ECO:0000259" key="11">
    <source>
        <dbReference type="PROSITE" id="PS50188"/>
    </source>
</evidence>
<dbReference type="CDD" id="cd19761">
    <property type="entry name" value="Bbox2_TRIM5-like"/>
    <property type="match status" value="2"/>
</dbReference>
<dbReference type="InterPro" id="IPR003879">
    <property type="entry name" value="Butyrophylin_SPRY"/>
</dbReference>
<dbReference type="Gene3D" id="3.30.160.60">
    <property type="entry name" value="Classic Zinc Finger"/>
    <property type="match status" value="2"/>
</dbReference>
<accession>A0A485NXF2</accession>
<organism evidence="12 13">
    <name type="scientific">Lynx pardinus</name>
    <name type="common">Iberian lynx</name>
    <name type="synonym">Felis pardina</name>
    <dbReference type="NCBI Taxonomy" id="191816"/>
    <lineage>
        <taxon>Eukaryota</taxon>
        <taxon>Metazoa</taxon>
        <taxon>Chordata</taxon>
        <taxon>Craniata</taxon>
        <taxon>Vertebrata</taxon>
        <taxon>Euteleostomi</taxon>
        <taxon>Mammalia</taxon>
        <taxon>Eutheria</taxon>
        <taxon>Laurasiatheria</taxon>
        <taxon>Carnivora</taxon>
        <taxon>Feliformia</taxon>
        <taxon>Felidae</taxon>
        <taxon>Felinae</taxon>
        <taxon>Lynx</taxon>
    </lineage>
</organism>
<dbReference type="Pfam" id="PF13445">
    <property type="entry name" value="zf-RING_UBOX"/>
    <property type="match status" value="2"/>
</dbReference>
<evidence type="ECO:0000259" key="10">
    <source>
        <dbReference type="PROSITE" id="PS50119"/>
    </source>
</evidence>
<dbReference type="InterPro" id="IPR013320">
    <property type="entry name" value="ConA-like_dom_sf"/>
</dbReference>
<dbReference type="SMART" id="SM00449">
    <property type="entry name" value="SPRY"/>
    <property type="match status" value="1"/>
</dbReference>
<dbReference type="GO" id="GO:0005737">
    <property type="term" value="C:cytoplasm"/>
    <property type="evidence" value="ECO:0007669"/>
    <property type="project" value="UniProtKB-SubCell"/>
</dbReference>
<dbReference type="Gene3D" id="2.60.120.920">
    <property type="match status" value="1"/>
</dbReference>
<dbReference type="InterPro" id="IPR000315">
    <property type="entry name" value="Znf_B-box"/>
</dbReference>
<evidence type="ECO:0000313" key="12">
    <source>
        <dbReference type="EMBL" id="VFV38325.1"/>
    </source>
</evidence>
<dbReference type="InterPro" id="IPR027370">
    <property type="entry name" value="Znf-RING_euk"/>
</dbReference>
<dbReference type="SMART" id="SM00184">
    <property type="entry name" value="RING"/>
    <property type="match status" value="2"/>
</dbReference>
<sequence length="824" mass="95970">MSSEEFQNLERGGGVLEISARRAGARKIATMTSAVLVDIQEEVTCPICLELLTEPLSIDCGHSFCQACITGNSTEWVIGQEGESSCPVCQTGYRPGDLRPNRHLANIAERLREVVLGPGMQLKASLCAHHGEKLQLFCKEDGKLICWLCERSQEHRGHHTVLMEEVAHEYQKFQESLRKLKQEQQEAERLKAVIIRKRTSWKNQMEPERHRIQTQFNKLRSILDKEEQRQLKKLEEEERKGLSILEEAEDELDQQSQSLRELISDLELRCQGSAMELLQDVSDVMKRSEFWTLKKPEALPTKLKSMFRVPDLKRMLRVFRELTDVQSYWGRSQGTRTMALKILNIQDEVFCPICLELLTESLSLDCGHSFCQACITANTKEAEIRLEGENSCPVCGVRYSLENLWPNQHLANIVEKIRKVQLNPEEELKRDLCVRHKEKLLLFCKEDRKIICWLCERSQEHHGHHTFLVEEVVKECQEKLQAALERLKTEQQKVEKLEADIREERTSWKYQIQTERQRIRTEFNQLRSILDSEEQRELQKLEEEEKRILDNLAEAEDDLAQQNQLVKELISDLEHRSEWPTVDLLQDMSGIMKWSEIWTLRKPKTVSRRLKSSFHAPDLRAMLRIHRELTHVQCYWVDITLNPINLNLNLVLSEDQRQVMPMPIWPVKSYNYGILGSQNFSSGKHYWEIDVSKKTAWILGVYCRTCFRNIKYAVRQGTDYQNVFSRYKPQFGYWVIGLQNKFEYKAFEESYTSDPKVLTLSMAVPPCHVGVFLDYEAGIVSFFNVTNHGSLIYKFSKCCFSQTAYPYFNPLNCPGPITLCPPSS</sequence>
<feature type="domain" description="B30.2/SPRY" evidence="11">
    <location>
        <begin position="618"/>
        <end position="824"/>
    </location>
</feature>
<dbReference type="PROSITE" id="PS50188">
    <property type="entry name" value="B302_SPRY"/>
    <property type="match status" value="1"/>
</dbReference>
<dbReference type="SUPFAM" id="SSF57845">
    <property type="entry name" value="B-box zinc-binding domain"/>
    <property type="match status" value="2"/>
</dbReference>
<evidence type="ECO:0000256" key="1">
    <source>
        <dbReference type="ARBA" id="ARBA00004496"/>
    </source>
</evidence>
<dbReference type="SUPFAM" id="SSF49899">
    <property type="entry name" value="Concanavalin A-like lectins/glucanases"/>
    <property type="match status" value="1"/>
</dbReference>
<gene>
    <name evidence="12" type="ORF">LYPA_23C019114</name>
</gene>
<dbReference type="PROSITE" id="PS50089">
    <property type="entry name" value="ZF_RING_2"/>
    <property type="match status" value="2"/>
</dbReference>
<comment type="subcellular location">
    <subcellularLocation>
        <location evidence="1">Cytoplasm</location>
    </subcellularLocation>
</comment>
<evidence type="ECO:0000256" key="2">
    <source>
        <dbReference type="ARBA" id="ARBA00022490"/>
    </source>
</evidence>
<feature type="domain" description="B box-type" evidence="10">
    <location>
        <begin position="122"/>
        <end position="163"/>
    </location>
</feature>
<dbReference type="FunFam" id="3.30.160.60:FF:000386">
    <property type="entry name" value="Tripartite motif-containing 5 (Predicted)"/>
    <property type="match status" value="1"/>
</dbReference>
<dbReference type="Pfam" id="PF00643">
    <property type="entry name" value="zf-B_box"/>
    <property type="match status" value="2"/>
</dbReference>
<dbReference type="Gene3D" id="3.30.40.10">
    <property type="entry name" value="Zinc/RING finger domain, C3HC4 (zinc finger)"/>
    <property type="match status" value="2"/>
</dbReference>
<keyword evidence="13" id="KW-1185">Reference proteome</keyword>
<dbReference type="InterPro" id="IPR043136">
    <property type="entry name" value="B30.2/SPRY_sf"/>
</dbReference>
<evidence type="ECO:0000256" key="3">
    <source>
        <dbReference type="ARBA" id="ARBA00022723"/>
    </source>
</evidence>
<evidence type="ECO:0000313" key="13">
    <source>
        <dbReference type="Proteomes" id="UP000386466"/>
    </source>
</evidence>
<dbReference type="InterPro" id="IPR013083">
    <property type="entry name" value="Znf_RING/FYVE/PHD"/>
</dbReference>
<keyword evidence="6 8" id="KW-0175">Coiled coil</keyword>
<dbReference type="InterPro" id="IPR050143">
    <property type="entry name" value="TRIM/RBCC"/>
</dbReference>
<name>A0A485NXF2_LYNPA</name>
<dbReference type="AlphaFoldDB" id="A0A485NXF2"/>
<evidence type="ECO:0000259" key="9">
    <source>
        <dbReference type="PROSITE" id="PS50089"/>
    </source>
</evidence>